<dbReference type="InterPro" id="IPR023214">
    <property type="entry name" value="HAD_sf"/>
</dbReference>
<comment type="similarity">
    <text evidence="1">Belongs to the HAD-like hydrolase superfamily.</text>
</comment>
<evidence type="ECO:0000313" key="3">
    <source>
        <dbReference type="Proteomes" id="UP000831768"/>
    </source>
</evidence>
<dbReference type="Pfam" id="PF13419">
    <property type="entry name" value="HAD_2"/>
    <property type="match status" value="1"/>
</dbReference>
<dbReference type="InterPro" id="IPR050155">
    <property type="entry name" value="HAD-like_hydrolase_sf"/>
</dbReference>
<name>A0A8U0A3P3_9EURY</name>
<dbReference type="SUPFAM" id="SSF56784">
    <property type="entry name" value="HAD-like"/>
    <property type="match status" value="1"/>
</dbReference>
<dbReference type="NCBIfam" id="TIGR01549">
    <property type="entry name" value="HAD-SF-IA-v1"/>
    <property type="match status" value="1"/>
</dbReference>
<dbReference type="KEGG" id="haad:MW046_01130"/>
<proteinExistence type="inferred from homology"/>
<evidence type="ECO:0000313" key="2">
    <source>
        <dbReference type="EMBL" id="UPM43068.1"/>
    </source>
</evidence>
<dbReference type="Gene3D" id="3.40.50.1000">
    <property type="entry name" value="HAD superfamily/HAD-like"/>
    <property type="match status" value="1"/>
</dbReference>
<dbReference type="Proteomes" id="UP000831768">
    <property type="component" value="Chromosome"/>
</dbReference>
<dbReference type="InterPro" id="IPR006439">
    <property type="entry name" value="HAD-SF_hydro_IA"/>
</dbReference>
<evidence type="ECO:0000256" key="1">
    <source>
        <dbReference type="ARBA" id="ARBA00007958"/>
    </source>
</evidence>
<keyword evidence="3" id="KW-1185">Reference proteome</keyword>
<dbReference type="PANTHER" id="PTHR43434">
    <property type="entry name" value="PHOSPHOGLYCOLATE PHOSPHATASE"/>
    <property type="match status" value="1"/>
</dbReference>
<dbReference type="InterPro" id="IPR041492">
    <property type="entry name" value="HAD_2"/>
</dbReference>
<dbReference type="SFLD" id="SFLDS00003">
    <property type="entry name" value="Haloacid_Dehalogenase"/>
    <property type="match status" value="1"/>
</dbReference>
<dbReference type="EMBL" id="CP096019">
    <property type="protein sequence ID" value="UPM43068.1"/>
    <property type="molecule type" value="Genomic_DNA"/>
</dbReference>
<accession>A0A8U0A3P3</accession>
<dbReference type="InterPro" id="IPR023198">
    <property type="entry name" value="PGP-like_dom2"/>
</dbReference>
<dbReference type="Gene3D" id="1.10.150.240">
    <property type="entry name" value="Putative phosphatase, domain 2"/>
    <property type="match status" value="1"/>
</dbReference>
<dbReference type="GO" id="GO:0008967">
    <property type="term" value="F:phosphoglycolate phosphatase activity"/>
    <property type="evidence" value="ECO:0007669"/>
    <property type="project" value="TreeGrafter"/>
</dbReference>
<gene>
    <name evidence="2" type="ORF">MW046_01130</name>
</gene>
<dbReference type="AlphaFoldDB" id="A0A8U0A3P3"/>
<organism evidence="2 3">
    <name type="scientific">Halocatena salina</name>
    <dbReference type="NCBI Taxonomy" id="2934340"/>
    <lineage>
        <taxon>Archaea</taxon>
        <taxon>Methanobacteriati</taxon>
        <taxon>Methanobacteriota</taxon>
        <taxon>Stenosarchaea group</taxon>
        <taxon>Halobacteria</taxon>
        <taxon>Halobacteriales</taxon>
        <taxon>Natronomonadaceae</taxon>
        <taxon>Halocatena</taxon>
    </lineage>
</organism>
<reference evidence="2" key="1">
    <citation type="submission" date="2022-04" db="EMBL/GenBank/DDBJ databases">
        <title>Halocatena sp. nov., isolated from a salt lake.</title>
        <authorList>
            <person name="Cui H.-L."/>
        </authorList>
    </citation>
    <scope>NUCLEOTIDE SEQUENCE</scope>
    <source>
        <strain evidence="2">AD-1</strain>
    </source>
</reference>
<dbReference type="GO" id="GO:0006281">
    <property type="term" value="P:DNA repair"/>
    <property type="evidence" value="ECO:0007669"/>
    <property type="project" value="TreeGrafter"/>
</dbReference>
<dbReference type="InterPro" id="IPR036412">
    <property type="entry name" value="HAD-like_sf"/>
</dbReference>
<dbReference type="PANTHER" id="PTHR43434:SF1">
    <property type="entry name" value="PHOSPHOGLYCOLATE PHOSPHATASE"/>
    <property type="match status" value="1"/>
</dbReference>
<keyword evidence="2" id="KW-0378">Hydrolase</keyword>
<protein>
    <submittedName>
        <fullName evidence="2">HAD family hydrolase</fullName>
    </submittedName>
</protein>
<sequence length="228" mass="25256">MVLSTSGVSYDTVVFDSDGVLVEPPTRETQLGATRAAFREMGVEDVDHEHLMDIVNGVTSDRLSALCAGYDLEPAEFWAVRERHDERSQFEAFRAGDRTCYDDIDVVLELSQRCGVVSNNHHSTIEFVLSFFGLQSAFDTYYGRPKTIESLALKKPNPHYLERALAELEAENDSALYVGDRETDIVAAERAGIDSAFVRRSHCRGVELAAAPTHEIADLSEIEPLISG</sequence>
<dbReference type="SFLD" id="SFLDG01129">
    <property type="entry name" value="C1.5:_HAD__Beta-PGM__Phosphata"/>
    <property type="match status" value="1"/>
</dbReference>